<dbReference type="GO" id="GO:0007156">
    <property type="term" value="P:homophilic cell adhesion via plasma membrane adhesion molecules"/>
    <property type="evidence" value="ECO:0007669"/>
    <property type="project" value="InterPro"/>
</dbReference>
<gene>
    <name evidence="19" type="ORF">XELAEV_18033676mg</name>
</gene>
<comment type="function">
    <text evidence="15">A component of desmosome cell-cell junctions which are required for positive regulation of cellular adhesion. Involved in the interaction of plaque proteins and intermediate filaments mediating cell-cell adhesion.</text>
</comment>
<dbReference type="PRINTS" id="PR00205">
    <property type="entry name" value="CADHERIN"/>
</dbReference>
<dbReference type="OMA" id="VTICRHE"/>
<dbReference type="FunFam" id="2.60.40.60:FF:000022">
    <property type="entry name" value="Cadherin 2"/>
    <property type="match status" value="1"/>
</dbReference>
<evidence type="ECO:0000256" key="13">
    <source>
        <dbReference type="PROSITE-ProRule" id="PRU00043"/>
    </source>
</evidence>
<name>A0A974HE68_XENLA</name>
<dbReference type="SMART" id="SM01055">
    <property type="entry name" value="Cadherin_pro"/>
    <property type="match status" value="1"/>
</dbReference>
<evidence type="ECO:0000256" key="15">
    <source>
        <dbReference type="RuleBase" id="RU004358"/>
    </source>
</evidence>
<dbReference type="Gene3D" id="2.60.40.60">
    <property type="entry name" value="Cadherins"/>
    <property type="match status" value="6"/>
</dbReference>
<dbReference type="InterPro" id="IPR002126">
    <property type="entry name" value="Cadherin-like_dom"/>
</dbReference>
<dbReference type="Pfam" id="PF01049">
    <property type="entry name" value="CADH_Y-type_LIR"/>
    <property type="match status" value="1"/>
</dbReference>
<dbReference type="FunFam" id="4.10.900.10:FF:000005">
    <property type="entry name" value="Desmocollin 2"/>
    <property type="match status" value="1"/>
</dbReference>
<evidence type="ECO:0000259" key="18">
    <source>
        <dbReference type="PROSITE" id="PS50268"/>
    </source>
</evidence>
<dbReference type="InterPro" id="IPR050971">
    <property type="entry name" value="Cadherin-domain_protein"/>
</dbReference>
<evidence type="ECO:0000256" key="17">
    <source>
        <dbReference type="SAM" id="SignalP"/>
    </source>
</evidence>
<dbReference type="FunFam" id="2.60.40.60:FF:000011">
    <property type="entry name" value="Cadherin 1"/>
    <property type="match status" value="1"/>
</dbReference>
<keyword evidence="5" id="KW-0479">Metal-binding</keyword>
<dbReference type="PRINTS" id="PR01820">
    <property type="entry name" value="DESMOCOLLIN"/>
</dbReference>
<dbReference type="GO" id="GO:0030057">
    <property type="term" value="C:desmosome"/>
    <property type="evidence" value="ECO:0007669"/>
    <property type="project" value="UniProtKB-SubCell"/>
</dbReference>
<dbReference type="GO" id="GO:0005886">
    <property type="term" value="C:plasma membrane"/>
    <property type="evidence" value="ECO:0007669"/>
    <property type="project" value="UniProtKB-SubCell"/>
</dbReference>
<dbReference type="FunFam" id="2.60.40.60:FF:000027">
    <property type="entry name" value="Cadherin 2"/>
    <property type="match status" value="1"/>
</dbReference>
<sequence>MGLTLTSTGTSLLALCLLLTLPVAVFTDTCEKVKLHVPSVIYSGNLIGKVNPRHCLDSDSLIIQSSNPDFLVLENGSIYAQKRISLAGKTWFTIRILDSVTLTEKKIRVKLITKAKPAKSRYARELLRRSKRRWAPLPFSIMESYIGPFPCFVQQIQSDTQENYTIRYSISGPGVNEEPFDLFYIEPTTGNIYYRRMVDREQYPVFNLIGFANTLDGYSPEAPLNIVIKVEDSNDNAPIFVEEAFCIEVAEHTKQGVIIGRVKALDKDEPNTLHTTLRYSIISQTPPSPVMFALHPETGIITTTSNRLDRETIESYVLIIGVRDMPGQRSFLSSTGTVSITVTDVNDNPPTFVQKSYQVEVNENESGMVLLCIPITDNDIRDSPNWRAKYYITQGNEREYFSIGTNPETNEGCLKVEKGLNYEETKRIQILVGVTNEVDVINYSGVKSSGMSTIPVTIIVKDVDEGPEFIPTIKEIRVRENTPVGTEIYRCQAKDPETKNSDGIQFSEQLDTLNWVNIDATTCRITIARILDYETDQAPRHQHNVTIIGVDQSGKTGTGTLVIYLEDVNDNYPNISKADTTVCQSGRTYSLVVAEDRDGVPNSAPFVFQIDSTNIPNLQNQFKIERINDTAIYIRADGVPDGDYQIPLIITDQQGYGQTQIMNIRKCYCPDNENCVGNIRSSNNVALGGWAILVMVLAALLFALLLCGLCACLCGAAATKGKKSFPDDSAQQNLIVTNTEAPGADVMDSNFKVPVHVTDAHRSGNAPSVSGGKGQSGSQIIQQTIHTRKTTGQLNTAEDNRGGLTLTSMGGGGQQQFFDVNRVNYTDWHSFMNNHLDEKLYMCGQNEEQQHGDDYVLSYNFEGKGSAAGSVGCCSDFRDEDRMDFLNNLEPKFRTLAEVCAKK</sequence>
<dbReference type="EMBL" id="CM004477">
    <property type="protein sequence ID" value="OCT74689.1"/>
    <property type="molecule type" value="Genomic_DNA"/>
</dbReference>
<dbReference type="FunFam" id="2.60.40.60:FF:000019">
    <property type="entry name" value="Cadherin 2"/>
    <property type="match status" value="1"/>
</dbReference>
<feature type="domain" description="Cadherin" evidence="18">
    <location>
        <begin position="241"/>
        <end position="352"/>
    </location>
</feature>
<keyword evidence="3" id="KW-1003">Cell membrane</keyword>
<reference evidence="20" key="1">
    <citation type="journal article" date="2016" name="Nature">
        <title>Genome evolution in the allotetraploid frog Xenopus laevis.</title>
        <authorList>
            <person name="Session A.M."/>
            <person name="Uno Y."/>
            <person name="Kwon T."/>
            <person name="Chapman J.A."/>
            <person name="Toyoda A."/>
            <person name="Takahashi S."/>
            <person name="Fukui A."/>
            <person name="Hikosaka A."/>
            <person name="Suzuki A."/>
            <person name="Kondo M."/>
            <person name="van Heeringen S.J."/>
            <person name="Quigley I."/>
            <person name="Heinz S."/>
            <person name="Ogino H."/>
            <person name="Ochi H."/>
            <person name="Hellsten U."/>
            <person name="Lyons J.B."/>
            <person name="Simakov O."/>
            <person name="Putnam N."/>
            <person name="Stites J."/>
            <person name="Kuroki Y."/>
            <person name="Tanaka T."/>
            <person name="Michiue T."/>
            <person name="Watanabe M."/>
            <person name="Bogdanovic O."/>
            <person name="Lister R."/>
            <person name="Georgiou G."/>
            <person name="Paranjpe S.S."/>
            <person name="van Kruijsbergen I."/>
            <person name="Shu S."/>
            <person name="Carlson J."/>
            <person name="Kinoshita T."/>
            <person name="Ohta Y."/>
            <person name="Mawaribuchi S."/>
            <person name="Jenkins J."/>
            <person name="Grimwood J."/>
            <person name="Schmutz J."/>
            <person name="Mitros T."/>
            <person name="Mozaffari S.V."/>
            <person name="Suzuki Y."/>
            <person name="Haramoto Y."/>
            <person name="Yamamoto T.S."/>
            <person name="Takagi C."/>
            <person name="Heald R."/>
            <person name="Miller K."/>
            <person name="Haudenschild C."/>
            <person name="Kitzman J."/>
            <person name="Nakayama T."/>
            <person name="Izutsu Y."/>
            <person name="Robert J."/>
            <person name="Fortriede J."/>
            <person name="Burns K."/>
            <person name="Lotay V."/>
            <person name="Karimi K."/>
            <person name="Yasuoka Y."/>
            <person name="Dichmann D.S."/>
            <person name="Flajnik M.F."/>
            <person name="Houston D.W."/>
            <person name="Shendure J."/>
            <person name="DuPasquier L."/>
            <person name="Vize P.D."/>
            <person name="Zorn A.M."/>
            <person name="Ito M."/>
            <person name="Marcotte E.M."/>
            <person name="Wallingford J.B."/>
            <person name="Ito Y."/>
            <person name="Asashima M."/>
            <person name="Ueno N."/>
            <person name="Matsuda Y."/>
            <person name="Veenstra G.J."/>
            <person name="Fujiyama A."/>
            <person name="Harland R.M."/>
            <person name="Taira M."/>
            <person name="Rokhsar D.S."/>
        </authorList>
    </citation>
    <scope>NUCLEOTIDE SEQUENCE [LARGE SCALE GENOMIC DNA]</scope>
    <source>
        <strain evidence="20">J</strain>
    </source>
</reference>
<evidence type="ECO:0000256" key="3">
    <source>
        <dbReference type="ARBA" id="ARBA00022475"/>
    </source>
</evidence>
<dbReference type="AlphaFoldDB" id="A0A974HE68"/>
<dbReference type="PROSITE" id="PS50268">
    <property type="entry name" value="CADHERIN_2"/>
    <property type="match status" value="4"/>
</dbReference>
<feature type="domain" description="Cadherin" evidence="18">
    <location>
        <begin position="353"/>
        <end position="469"/>
    </location>
</feature>
<dbReference type="InterPro" id="IPR027397">
    <property type="entry name" value="Catenin-bd_sf"/>
</dbReference>
<evidence type="ECO:0000256" key="12">
    <source>
        <dbReference type="ARBA" id="ARBA00023180"/>
    </source>
</evidence>
<dbReference type="InterPro" id="IPR009122">
    <property type="entry name" value="Desmosomal_cadherin"/>
</dbReference>
<evidence type="ECO:0000256" key="8">
    <source>
        <dbReference type="ARBA" id="ARBA00022889"/>
    </source>
</evidence>
<evidence type="ECO:0000256" key="6">
    <source>
        <dbReference type="ARBA" id="ARBA00022737"/>
    </source>
</evidence>
<protein>
    <recommendedName>
        <fullName evidence="18">Cadherin domain-containing protein</fullName>
    </recommendedName>
</protein>
<keyword evidence="9" id="KW-0965">Cell junction</keyword>
<dbReference type="Pfam" id="PF08758">
    <property type="entry name" value="Cadherin_pro"/>
    <property type="match status" value="1"/>
</dbReference>
<evidence type="ECO:0000256" key="11">
    <source>
        <dbReference type="ARBA" id="ARBA00023136"/>
    </source>
</evidence>
<evidence type="ECO:0000256" key="14">
    <source>
        <dbReference type="RuleBase" id="RU003318"/>
    </source>
</evidence>
<evidence type="ECO:0000256" key="5">
    <source>
        <dbReference type="ARBA" id="ARBA00022723"/>
    </source>
</evidence>
<organism evidence="19 20">
    <name type="scientific">Xenopus laevis</name>
    <name type="common">African clawed frog</name>
    <dbReference type="NCBI Taxonomy" id="8355"/>
    <lineage>
        <taxon>Eukaryota</taxon>
        <taxon>Metazoa</taxon>
        <taxon>Chordata</taxon>
        <taxon>Craniata</taxon>
        <taxon>Vertebrata</taxon>
        <taxon>Euteleostomi</taxon>
        <taxon>Amphibia</taxon>
        <taxon>Batrachia</taxon>
        <taxon>Anura</taxon>
        <taxon>Pipoidea</taxon>
        <taxon>Pipidae</taxon>
        <taxon>Xenopodinae</taxon>
        <taxon>Xenopus</taxon>
        <taxon>Xenopus</taxon>
    </lineage>
</organism>
<keyword evidence="4 14" id="KW-0812">Transmembrane</keyword>
<keyword evidence="17" id="KW-0732">Signal</keyword>
<dbReference type="Pfam" id="PF00028">
    <property type="entry name" value="Cadherin"/>
    <property type="match status" value="4"/>
</dbReference>
<dbReference type="Gene3D" id="4.10.900.10">
    <property type="entry name" value="TCF3-CBD (Catenin binding domain)"/>
    <property type="match status" value="1"/>
</dbReference>
<accession>A0A974HE68</accession>
<keyword evidence="8 14" id="KW-0130">Cell adhesion</keyword>
<dbReference type="InterPro" id="IPR014868">
    <property type="entry name" value="Cadherin_pro_dom"/>
</dbReference>
<keyword evidence="12" id="KW-0325">Glycoprotein</keyword>
<dbReference type="PANTHER" id="PTHR24025">
    <property type="entry name" value="DESMOGLEIN FAMILY MEMBER"/>
    <property type="match status" value="1"/>
</dbReference>
<evidence type="ECO:0000313" key="20">
    <source>
        <dbReference type="Proteomes" id="UP000694892"/>
    </source>
</evidence>
<evidence type="ECO:0000256" key="16">
    <source>
        <dbReference type="SAM" id="Phobius"/>
    </source>
</evidence>
<dbReference type="InterPro" id="IPR000233">
    <property type="entry name" value="Cadherin_Y-type_LIR"/>
</dbReference>
<dbReference type="Proteomes" id="UP000694892">
    <property type="component" value="Chromosome 6S"/>
</dbReference>
<feature type="signal peptide" evidence="17">
    <location>
        <begin position="1"/>
        <end position="27"/>
    </location>
</feature>
<evidence type="ECO:0000256" key="7">
    <source>
        <dbReference type="ARBA" id="ARBA00022837"/>
    </source>
</evidence>
<keyword evidence="10 16" id="KW-1133">Transmembrane helix</keyword>
<keyword evidence="11 16" id="KW-0472">Membrane</keyword>
<dbReference type="PANTHER" id="PTHR24025:SF0">
    <property type="entry name" value="DESMOCOLLIN-2"/>
    <property type="match status" value="1"/>
</dbReference>
<evidence type="ECO:0000256" key="4">
    <source>
        <dbReference type="ARBA" id="ARBA00022692"/>
    </source>
</evidence>
<evidence type="ECO:0000256" key="9">
    <source>
        <dbReference type="ARBA" id="ARBA00022949"/>
    </source>
</evidence>
<dbReference type="InterPro" id="IPR020894">
    <property type="entry name" value="Cadherin_CS"/>
</dbReference>
<feature type="domain" description="Cadherin" evidence="18">
    <location>
        <begin position="153"/>
        <end position="240"/>
    </location>
</feature>
<keyword evidence="7 13" id="KW-0106">Calcium</keyword>
<dbReference type="GO" id="GO:0005509">
    <property type="term" value="F:calcium ion binding"/>
    <property type="evidence" value="ECO:0007669"/>
    <property type="project" value="UniProtKB-UniRule"/>
</dbReference>
<keyword evidence="6" id="KW-0677">Repeat</keyword>
<dbReference type="SMART" id="SM00112">
    <property type="entry name" value="CA"/>
    <property type="match status" value="4"/>
</dbReference>
<proteinExistence type="predicted"/>
<dbReference type="PRINTS" id="PR01818">
    <property type="entry name" value="DESMOCADHERN"/>
</dbReference>
<dbReference type="CDD" id="cd11304">
    <property type="entry name" value="Cadherin_repeat"/>
    <property type="match status" value="4"/>
</dbReference>
<evidence type="ECO:0000256" key="2">
    <source>
        <dbReference type="ARBA" id="ARBA00004568"/>
    </source>
</evidence>
<feature type="domain" description="Cadherin" evidence="18">
    <location>
        <begin position="470"/>
        <end position="575"/>
    </location>
</feature>
<feature type="transmembrane region" description="Helical" evidence="16">
    <location>
        <begin position="690"/>
        <end position="716"/>
    </location>
</feature>
<evidence type="ECO:0000313" key="19">
    <source>
        <dbReference type="EMBL" id="OCT74689.1"/>
    </source>
</evidence>
<comment type="subcellular location">
    <subcellularLocation>
        <location evidence="2">Cell junction</location>
        <location evidence="2">Desmosome</location>
    </subcellularLocation>
    <subcellularLocation>
        <location evidence="1 14">Cell membrane</location>
        <topology evidence="1 14">Single-pass type I membrane protein</topology>
    </subcellularLocation>
</comment>
<feature type="chain" id="PRO_5037432678" description="Cadherin domain-containing protein" evidence="17">
    <location>
        <begin position="28"/>
        <end position="903"/>
    </location>
</feature>
<dbReference type="InterPro" id="IPR015919">
    <property type="entry name" value="Cadherin-like_sf"/>
</dbReference>
<dbReference type="PROSITE" id="PS00232">
    <property type="entry name" value="CADHERIN_1"/>
    <property type="match status" value="2"/>
</dbReference>
<dbReference type="SUPFAM" id="SSF49313">
    <property type="entry name" value="Cadherin-like"/>
    <property type="match status" value="6"/>
</dbReference>
<evidence type="ECO:0000256" key="1">
    <source>
        <dbReference type="ARBA" id="ARBA00004251"/>
    </source>
</evidence>
<evidence type="ECO:0000256" key="10">
    <source>
        <dbReference type="ARBA" id="ARBA00022989"/>
    </source>
</evidence>